<gene>
    <name evidence="4" type="primary">truA</name>
    <name evidence="9" type="ORF">SYNTR_2217</name>
</gene>
<dbReference type="CDD" id="cd02570">
    <property type="entry name" value="PseudoU_synth_EcTruA"/>
    <property type="match status" value="1"/>
</dbReference>
<comment type="caution">
    <text evidence="4">Lacks conserved residue(s) required for the propagation of feature annotation.</text>
</comment>
<feature type="domain" description="Pseudouridine synthase I TruA alpha/beta" evidence="8">
    <location>
        <begin position="143"/>
        <end position="244"/>
    </location>
</feature>
<comment type="similarity">
    <text evidence="1 4 7">Belongs to the tRNA pseudouridine synthase TruA family.</text>
</comment>
<accession>A0A6I6DP85</accession>
<evidence type="ECO:0000256" key="4">
    <source>
        <dbReference type="HAMAP-Rule" id="MF_00171"/>
    </source>
</evidence>
<comment type="catalytic activity">
    <reaction evidence="4 7">
        <text>uridine(38/39/40) in tRNA = pseudouridine(38/39/40) in tRNA</text>
        <dbReference type="Rhea" id="RHEA:22376"/>
        <dbReference type="Rhea" id="RHEA-COMP:10085"/>
        <dbReference type="Rhea" id="RHEA-COMP:10087"/>
        <dbReference type="ChEBI" id="CHEBI:65314"/>
        <dbReference type="ChEBI" id="CHEBI:65315"/>
        <dbReference type="EC" id="5.4.99.12"/>
    </reaction>
</comment>
<dbReference type="InterPro" id="IPR020094">
    <property type="entry name" value="TruA/RsuA/RluB/E/F_N"/>
</dbReference>
<comment type="subunit">
    <text evidence="4">Homodimer.</text>
</comment>
<dbReference type="FunFam" id="3.30.70.580:FF:000001">
    <property type="entry name" value="tRNA pseudouridine synthase A"/>
    <property type="match status" value="1"/>
</dbReference>
<dbReference type="KEGG" id="salq:SYNTR_2217"/>
<dbReference type="SUPFAM" id="SSF55120">
    <property type="entry name" value="Pseudouridine synthase"/>
    <property type="match status" value="1"/>
</dbReference>
<dbReference type="EC" id="5.4.99.12" evidence="4"/>
<dbReference type="InterPro" id="IPR020095">
    <property type="entry name" value="PsdUridine_synth_TruA_C"/>
</dbReference>
<feature type="domain" description="Pseudouridine synthase I TruA alpha/beta" evidence="8">
    <location>
        <begin position="6"/>
        <end position="103"/>
    </location>
</feature>
<evidence type="ECO:0000259" key="8">
    <source>
        <dbReference type="Pfam" id="PF01416"/>
    </source>
</evidence>
<reference evidence="10" key="1">
    <citation type="journal article" date="2019" name="Microbiology">
        <title>Complete Genome Sequence of an Uncultured Bacterium of the Candidate Phylum Bipolaricaulota.</title>
        <authorList>
            <person name="Kadnikov V.V."/>
            <person name="Mardanov A.V."/>
            <person name="Beletsky A.V."/>
            <person name="Frank Y.A."/>
            <person name="Karnachuk O.V."/>
            <person name="Ravin N.V."/>
        </authorList>
    </citation>
    <scope>NUCLEOTIDE SEQUENCE [LARGE SCALE GENOMIC DNA]</scope>
</reference>
<feature type="binding site" evidence="4 6">
    <location>
        <position position="110"/>
    </location>
    <ligand>
        <name>substrate</name>
    </ligand>
</feature>
<dbReference type="InterPro" id="IPR020097">
    <property type="entry name" value="PsdUridine_synth_TruA_a/b_dom"/>
</dbReference>
<protein>
    <recommendedName>
        <fullName evidence="4">tRNA pseudouridine synthase A</fullName>
        <ecNumber evidence="4">5.4.99.12</ecNumber>
    </recommendedName>
    <alternativeName>
        <fullName evidence="4">tRNA pseudouridine(38-40) synthase</fullName>
    </alternativeName>
    <alternativeName>
        <fullName evidence="4">tRNA pseudouridylate synthase I</fullName>
    </alternativeName>
    <alternativeName>
        <fullName evidence="4">tRNA-uridine isomerase I</fullName>
    </alternativeName>
</protein>
<keyword evidence="3 4" id="KW-0413">Isomerase</keyword>
<dbReference type="EMBL" id="CP046457">
    <property type="protein sequence ID" value="QGU00811.1"/>
    <property type="molecule type" value="Genomic_DNA"/>
</dbReference>
<dbReference type="RefSeq" id="WP_156204559.1">
    <property type="nucleotide sequence ID" value="NZ_CP046457.1"/>
</dbReference>
<name>A0A6I6DP85_9FIRM</name>
<dbReference type="Gene3D" id="3.30.70.580">
    <property type="entry name" value="Pseudouridine synthase I, catalytic domain, N-terminal subdomain"/>
    <property type="match status" value="1"/>
</dbReference>
<proteinExistence type="inferred from homology"/>
<dbReference type="GO" id="GO:0160147">
    <property type="term" value="F:tRNA pseudouridine(38-40) synthase activity"/>
    <property type="evidence" value="ECO:0007669"/>
    <property type="project" value="UniProtKB-EC"/>
</dbReference>
<dbReference type="Pfam" id="PF01416">
    <property type="entry name" value="PseudoU_synth_1"/>
    <property type="match status" value="2"/>
</dbReference>
<dbReference type="PANTHER" id="PTHR11142">
    <property type="entry name" value="PSEUDOURIDYLATE SYNTHASE"/>
    <property type="match status" value="1"/>
</dbReference>
<evidence type="ECO:0000256" key="3">
    <source>
        <dbReference type="ARBA" id="ARBA00023235"/>
    </source>
</evidence>
<keyword evidence="10" id="KW-1185">Reference proteome</keyword>
<evidence type="ECO:0000313" key="9">
    <source>
        <dbReference type="EMBL" id="QGU00811.1"/>
    </source>
</evidence>
<dbReference type="PIRSF" id="PIRSF001430">
    <property type="entry name" value="tRNA_psdUrid_synth"/>
    <property type="match status" value="1"/>
</dbReference>
<organism evidence="9 10">
    <name type="scientific">Candidatus Syntrophocurvum alkaliphilum</name>
    <dbReference type="NCBI Taxonomy" id="2293317"/>
    <lineage>
        <taxon>Bacteria</taxon>
        <taxon>Bacillati</taxon>
        <taxon>Bacillota</taxon>
        <taxon>Clostridia</taxon>
        <taxon>Eubacteriales</taxon>
        <taxon>Syntrophomonadaceae</taxon>
        <taxon>Candidatus Syntrophocurvum</taxon>
    </lineage>
</organism>
<dbReference type="Proteomes" id="UP000426444">
    <property type="component" value="Chromosome"/>
</dbReference>
<dbReference type="InterPro" id="IPR001406">
    <property type="entry name" value="PsdUridine_synth_TruA"/>
</dbReference>
<dbReference type="OrthoDB" id="9811823at2"/>
<dbReference type="GO" id="GO:0003723">
    <property type="term" value="F:RNA binding"/>
    <property type="evidence" value="ECO:0007669"/>
    <property type="project" value="InterPro"/>
</dbReference>
<dbReference type="InterPro" id="IPR020103">
    <property type="entry name" value="PsdUridine_synth_cat_dom_sf"/>
</dbReference>
<dbReference type="AlphaFoldDB" id="A0A6I6DP85"/>
<evidence type="ECO:0000256" key="7">
    <source>
        <dbReference type="RuleBase" id="RU003792"/>
    </source>
</evidence>
<evidence type="ECO:0000256" key="5">
    <source>
        <dbReference type="PIRSR" id="PIRSR001430-1"/>
    </source>
</evidence>
<dbReference type="GO" id="GO:0031119">
    <property type="term" value="P:tRNA pseudouridine synthesis"/>
    <property type="evidence" value="ECO:0007669"/>
    <property type="project" value="UniProtKB-UniRule"/>
</dbReference>
<sequence length="244" mass="27844">MRKIKMIVEYDGSNYHGFQSQKNAHTIQDTIENALYKLTGHKIPIISAGRTDRGVHALGQVIAFETEAKIPSDKFYLALNSVLPEDIRILNSKEVETDFHPRFQAIKKQYSYYIYTKDSGKTFLRKFAWCNSEPLNIDDMIKACKQFEGRHNFLSFCSSGSSVKTFERTIEVCQLQQKNAYLKFDIKANGFLYNMARIIVGTVVDVGRGKIKVNDINDIIKARDRNAAGSTAPPQGLYLMYVEY</sequence>
<comment type="function">
    <text evidence="4">Formation of pseudouridine at positions 38, 39 and 40 in the anticodon stem and loop of transfer RNAs.</text>
</comment>
<dbReference type="NCBIfam" id="TIGR00071">
    <property type="entry name" value="hisT_truA"/>
    <property type="match status" value="1"/>
</dbReference>
<dbReference type="Gene3D" id="3.30.70.660">
    <property type="entry name" value="Pseudouridine synthase I, catalytic domain, C-terminal subdomain"/>
    <property type="match status" value="1"/>
</dbReference>
<evidence type="ECO:0000256" key="6">
    <source>
        <dbReference type="PIRSR" id="PIRSR001430-2"/>
    </source>
</evidence>
<dbReference type="HAMAP" id="MF_00171">
    <property type="entry name" value="TruA"/>
    <property type="match status" value="1"/>
</dbReference>
<evidence type="ECO:0000313" key="10">
    <source>
        <dbReference type="Proteomes" id="UP000426444"/>
    </source>
</evidence>
<evidence type="ECO:0000256" key="1">
    <source>
        <dbReference type="ARBA" id="ARBA00009375"/>
    </source>
</evidence>
<dbReference type="PANTHER" id="PTHR11142:SF0">
    <property type="entry name" value="TRNA PSEUDOURIDINE SYNTHASE-LIKE 1"/>
    <property type="match status" value="1"/>
</dbReference>
<keyword evidence="2 4" id="KW-0819">tRNA processing</keyword>
<evidence type="ECO:0000256" key="2">
    <source>
        <dbReference type="ARBA" id="ARBA00022694"/>
    </source>
</evidence>
<feature type="active site" description="Nucleophile" evidence="4 5">
    <location>
        <position position="52"/>
    </location>
</feature>